<evidence type="ECO:0000313" key="1">
    <source>
        <dbReference type="EMBL" id="CAB4214499.1"/>
    </source>
</evidence>
<dbReference type="EMBL" id="LR797414">
    <property type="protein sequence ID" value="CAB4214499.1"/>
    <property type="molecule type" value="Genomic_DNA"/>
</dbReference>
<name>A0A6J5SIS7_9CAUD</name>
<reference evidence="1" key="1">
    <citation type="submission" date="2020-05" db="EMBL/GenBank/DDBJ databases">
        <authorList>
            <person name="Chiriac C."/>
            <person name="Salcher M."/>
            <person name="Ghai R."/>
            <person name="Kavagutti S V."/>
        </authorList>
    </citation>
    <scope>NUCLEOTIDE SEQUENCE</scope>
</reference>
<proteinExistence type="predicted"/>
<dbReference type="Pfam" id="PF16510">
    <property type="entry name" value="P22_portal"/>
    <property type="match status" value="1"/>
</dbReference>
<protein>
    <recommendedName>
        <fullName evidence="2">Portal protein</fullName>
    </recommendedName>
</protein>
<sequence length="702" mass="79737">MPILSDKLLLKQWENHKEISDAPLSNQHDEARNDHAFHAGDKMAYVASVNDKSSKSKSSKSMVVFNKVKPYIDAVTGFMVQLRRKPEYLARITDNQQQQELSSYLNALSDYARAIANLDQLETRQDREMLITGYGAIDTNVVYERNPDGEVRAENVEFDDIFWDPQAREPNLLDARWVHRRKKFSKEEAERRYPAVKPEDFEGYKEGEGSYDYNPQGGLYDKISIGSGEKEEDLVEIYCYQWWELQTYYRSKNPLFEIDDPYVADQLGRLMELMRSKREATVDKDVVEDYFEFDPFAEYLVMTPQIRTDMEAAFKRFNIDVEYQEYQKRVYYTAMITGDTILAKYKSPDQRGFTIKFKTGDYDYENQRWFGMVAALKQPARYANKALTEMLYVIASNSKGGVMYEESAVENPAKFEQQWATTKAAIQVNDGALAGGKIQPKAQASLPNGYENIYTISTQSLGEVTGINKEFLGNSNNTQVSGLLESQRINQVVSTLACYFDSIASYQKEHAQLMITYIRILAENSEGRLVKIIGADGAVKFDVITSKKLADEYDVDISESPTTATQRQETTQMMITMADKLAALGMNIYPVAVQYLPIKQADKQKLLEILTPAAPDPQAQAQKQAMDQLAMDAQAAQIAWTKGETIYKHAQIAKIVAEEPQVKAATDKTRAETLKILADGEQKHIENDVIKASPMQNVNISI</sequence>
<accession>A0A6J5SIS7</accession>
<organism evidence="1">
    <name type="scientific">uncultured Caudovirales phage</name>
    <dbReference type="NCBI Taxonomy" id="2100421"/>
    <lineage>
        <taxon>Viruses</taxon>
        <taxon>Duplodnaviria</taxon>
        <taxon>Heunggongvirae</taxon>
        <taxon>Uroviricota</taxon>
        <taxon>Caudoviricetes</taxon>
        <taxon>Peduoviridae</taxon>
        <taxon>Maltschvirus</taxon>
        <taxon>Maltschvirus maltsch</taxon>
    </lineage>
</organism>
<evidence type="ECO:0008006" key="2">
    <source>
        <dbReference type="Google" id="ProtNLM"/>
    </source>
</evidence>
<gene>
    <name evidence="1" type="ORF">UFOVP1454_45</name>
</gene>
<dbReference type="InterPro" id="IPR032427">
    <property type="entry name" value="P22_portal"/>
</dbReference>